<protein>
    <submittedName>
        <fullName evidence="2">Uncharacterized protein</fullName>
    </submittedName>
</protein>
<name>A0A8K0SLD6_9HYPO</name>
<dbReference type="Proteomes" id="UP000813444">
    <property type="component" value="Unassembled WGS sequence"/>
</dbReference>
<organism evidence="2 3">
    <name type="scientific">Stachybotrys elegans</name>
    <dbReference type="NCBI Taxonomy" id="80388"/>
    <lineage>
        <taxon>Eukaryota</taxon>
        <taxon>Fungi</taxon>
        <taxon>Dikarya</taxon>
        <taxon>Ascomycota</taxon>
        <taxon>Pezizomycotina</taxon>
        <taxon>Sordariomycetes</taxon>
        <taxon>Hypocreomycetidae</taxon>
        <taxon>Hypocreales</taxon>
        <taxon>Stachybotryaceae</taxon>
        <taxon>Stachybotrys</taxon>
    </lineage>
</organism>
<evidence type="ECO:0000313" key="2">
    <source>
        <dbReference type="EMBL" id="KAH7308056.1"/>
    </source>
</evidence>
<proteinExistence type="predicted"/>
<keyword evidence="1" id="KW-0812">Transmembrane</keyword>
<evidence type="ECO:0000256" key="1">
    <source>
        <dbReference type="SAM" id="Phobius"/>
    </source>
</evidence>
<sequence>MFHETSLPRSVVVVCICYIAQALFACLMADQLLEAKMGAQSPSPRCPRGSRTRFFISNSHLLFFAFFIFIQGQRAGLVSYRVLRLTVCEVGRWPNHNTCLYVPPISFFMASLTIPYSFAQFEPQLLPGASFLAPPGLAESDVDKEIVLSLEDRERIIDSEVPTY</sequence>
<dbReference type="EMBL" id="JAGPNK010000016">
    <property type="protein sequence ID" value="KAH7308056.1"/>
    <property type="molecule type" value="Genomic_DNA"/>
</dbReference>
<feature type="transmembrane region" description="Helical" evidence="1">
    <location>
        <begin position="6"/>
        <end position="33"/>
    </location>
</feature>
<feature type="transmembrane region" description="Helical" evidence="1">
    <location>
        <begin position="54"/>
        <end position="72"/>
    </location>
</feature>
<reference evidence="2" key="1">
    <citation type="journal article" date="2021" name="Nat. Commun.">
        <title>Genetic determinants of endophytism in the Arabidopsis root mycobiome.</title>
        <authorList>
            <person name="Mesny F."/>
            <person name="Miyauchi S."/>
            <person name="Thiergart T."/>
            <person name="Pickel B."/>
            <person name="Atanasova L."/>
            <person name="Karlsson M."/>
            <person name="Huettel B."/>
            <person name="Barry K.W."/>
            <person name="Haridas S."/>
            <person name="Chen C."/>
            <person name="Bauer D."/>
            <person name="Andreopoulos W."/>
            <person name="Pangilinan J."/>
            <person name="LaButti K."/>
            <person name="Riley R."/>
            <person name="Lipzen A."/>
            <person name="Clum A."/>
            <person name="Drula E."/>
            <person name="Henrissat B."/>
            <person name="Kohler A."/>
            <person name="Grigoriev I.V."/>
            <person name="Martin F.M."/>
            <person name="Hacquard S."/>
        </authorList>
    </citation>
    <scope>NUCLEOTIDE SEQUENCE</scope>
    <source>
        <strain evidence="2">MPI-CAGE-CH-0235</strain>
    </source>
</reference>
<keyword evidence="1" id="KW-0472">Membrane</keyword>
<gene>
    <name evidence="2" type="ORF">B0I35DRAFT_102593</name>
</gene>
<keyword evidence="3" id="KW-1185">Reference proteome</keyword>
<evidence type="ECO:0000313" key="3">
    <source>
        <dbReference type="Proteomes" id="UP000813444"/>
    </source>
</evidence>
<comment type="caution">
    <text evidence="2">The sequence shown here is derived from an EMBL/GenBank/DDBJ whole genome shotgun (WGS) entry which is preliminary data.</text>
</comment>
<keyword evidence="1" id="KW-1133">Transmembrane helix</keyword>
<dbReference type="AlphaFoldDB" id="A0A8K0SLD6"/>
<accession>A0A8K0SLD6</accession>